<feature type="signal peptide" evidence="1">
    <location>
        <begin position="1"/>
        <end position="27"/>
    </location>
</feature>
<dbReference type="Proteomes" id="UP000472676">
    <property type="component" value="Unassembled WGS sequence"/>
</dbReference>
<evidence type="ECO:0000313" key="3">
    <source>
        <dbReference type="Proteomes" id="UP000472676"/>
    </source>
</evidence>
<evidence type="ECO:0000313" key="2">
    <source>
        <dbReference type="EMBL" id="NGY06614.1"/>
    </source>
</evidence>
<feature type="chain" id="PRO_5026752548" description="Lipocalin family protein" evidence="1">
    <location>
        <begin position="28"/>
        <end position="132"/>
    </location>
</feature>
<dbReference type="EMBL" id="JAAMOW010000009">
    <property type="protein sequence ID" value="NGY06614.1"/>
    <property type="molecule type" value="Genomic_DNA"/>
</dbReference>
<proteinExistence type="predicted"/>
<evidence type="ECO:0008006" key="4">
    <source>
        <dbReference type="Google" id="ProtNLM"/>
    </source>
</evidence>
<keyword evidence="3" id="KW-1185">Reference proteome</keyword>
<organism evidence="2 3">
    <name type="scientific">Solimonas terrae</name>
    <dbReference type="NCBI Taxonomy" id="1396819"/>
    <lineage>
        <taxon>Bacteria</taxon>
        <taxon>Pseudomonadati</taxon>
        <taxon>Pseudomonadota</taxon>
        <taxon>Gammaproteobacteria</taxon>
        <taxon>Nevskiales</taxon>
        <taxon>Nevskiaceae</taxon>
        <taxon>Solimonas</taxon>
    </lineage>
</organism>
<dbReference type="PROSITE" id="PS51257">
    <property type="entry name" value="PROKAR_LIPOPROTEIN"/>
    <property type="match status" value="1"/>
</dbReference>
<dbReference type="AlphaFoldDB" id="A0A6M2BW41"/>
<dbReference type="RefSeq" id="WP_166260475.1">
    <property type="nucleotide sequence ID" value="NZ_JAAMOW010000009.1"/>
</dbReference>
<comment type="caution">
    <text evidence="2">The sequence shown here is derived from an EMBL/GenBank/DDBJ whole genome shotgun (WGS) entry which is preliminary data.</text>
</comment>
<accession>A0A6M2BW41</accession>
<sequence>MKIGHTTLLIGALLAIAACKPSAPASAVAPPAAPAKAIASSSFSDRVWRVSASSTIEPGMLYVFLSDGTLVIAAGGSTPTLGKWRYENGALTMIEEGNAYPTDIVSLGDNRFTIRSHNPGTPVEITLERAAP</sequence>
<protein>
    <recommendedName>
        <fullName evidence="4">Lipocalin family protein</fullName>
    </recommendedName>
</protein>
<evidence type="ECO:0000256" key="1">
    <source>
        <dbReference type="SAM" id="SignalP"/>
    </source>
</evidence>
<name>A0A6M2BW41_9GAMM</name>
<keyword evidence="1" id="KW-0732">Signal</keyword>
<reference evidence="2 3" key="1">
    <citation type="journal article" date="2014" name="Int. J. Syst. Evol. Microbiol.">
        <title>Solimonas terrae sp. nov., isolated from soil.</title>
        <authorList>
            <person name="Kim S.J."/>
            <person name="Moon J.Y."/>
            <person name="Weon H.Y."/>
            <person name="Ahn J.H."/>
            <person name="Chen W.M."/>
            <person name="Kwon S.W."/>
        </authorList>
    </citation>
    <scope>NUCLEOTIDE SEQUENCE [LARGE SCALE GENOMIC DNA]</scope>
    <source>
        <strain evidence="2 3">KIS83-12</strain>
    </source>
</reference>
<gene>
    <name evidence="2" type="ORF">G7Y85_17705</name>
</gene>